<sequence length="82" mass="9718">MDRPVHEYYMALYATASGWWLENRNRHKKELMEPIDRLFKSIEQMANLGFYSFDNDSAQDALDSIRTSIDRFATVGWLNKKI</sequence>
<keyword evidence="2" id="KW-1185">Reference proteome</keyword>
<reference evidence="2" key="1">
    <citation type="journal article" date="2008" name="Nat. Genet.">
        <title>The Pristionchus pacificus genome provides a unique perspective on nematode lifestyle and parasitism.</title>
        <authorList>
            <person name="Dieterich C."/>
            <person name="Clifton S.W."/>
            <person name="Schuster L.N."/>
            <person name="Chinwalla A."/>
            <person name="Delehaunty K."/>
            <person name="Dinkelacker I."/>
            <person name="Fulton L."/>
            <person name="Fulton R."/>
            <person name="Godfrey J."/>
            <person name="Minx P."/>
            <person name="Mitreva M."/>
            <person name="Roeseler W."/>
            <person name="Tian H."/>
            <person name="Witte H."/>
            <person name="Yang S.P."/>
            <person name="Wilson R.K."/>
            <person name="Sommer R.J."/>
        </authorList>
    </citation>
    <scope>NUCLEOTIDE SEQUENCE [LARGE SCALE GENOMIC DNA]</scope>
    <source>
        <strain evidence="2">PS312</strain>
    </source>
</reference>
<reference evidence="1" key="2">
    <citation type="submission" date="2022-06" db="UniProtKB">
        <authorList>
            <consortium name="EnsemblMetazoa"/>
        </authorList>
    </citation>
    <scope>IDENTIFICATION</scope>
    <source>
        <strain evidence="1">PS312</strain>
    </source>
</reference>
<accession>A0A2A6BGF2</accession>
<name>A0A2A6BGF2_PRIPA</name>
<evidence type="ECO:0000313" key="1">
    <source>
        <dbReference type="EnsemblMetazoa" id="PPA30251.1"/>
    </source>
</evidence>
<gene>
    <name evidence="1" type="primary">WBGene00203119</name>
</gene>
<protein>
    <submittedName>
        <fullName evidence="1">Uncharacterized protein</fullName>
    </submittedName>
</protein>
<proteinExistence type="predicted"/>
<accession>A0A8R1YIH7</accession>
<evidence type="ECO:0000313" key="2">
    <source>
        <dbReference type="Proteomes" id="UP000005239"/>
    </source>
</evidence>
<dbReference type="Proteomes" id="UP000005239">
    <property type="component" value="Unassembled WGS sequence"/>
</dbReference>
<dbReference type="EnsemblMetazoa" id="PPA30251.1">
    <property type="protein sequence ID" value="PPA30251.1"/>
    <property type="gene ID" value="WBGene00203119"/>
</dbReference>
<organism evidence="1 2">
    <name type="scientific">Pristionchus pacificus</name>
    <name type="common">Parasitic nematode worm</name>
    <dbReference type="NCBI Taxonomy" id="54126"/>
    <lineage>
        <taxon>Eukaryota</taxon>
        <taxon>Metazoa</taxon>
        <taxon>Ecdysozoa</taxon>
        <taxon>Nematoda</taxon>
        <taxon>Chromadorea</taxon>
        <taxon>Rhabditida</taxon>
        <taxon>Rhabditina</taxon>
        <taxon>Diplogasteromorpha</taxon>
        <taxon>Diplogasteroidea</taxon>
        <taxon>Neodiplogasteridae</taxon>
        <taxon>Pristionchus</taxon>
    </lineage>
</organism>
<dbReference type="AlphaFoldDB" id="A0A2A6BGF2"/>